<dbReference type="GO" id="GO:0045022">
    <property type="term" value="P:early endosome to late endosome transport"/>
    <property type="evidence" value="ECO:0007669"/>
    <property type="project" value="TreeGrafter"/>
</dbReference>
<dbReference type="GO" id="GO:0030133">
    <property type="term" value="C:transport vesicle"/>
    <property type="evidence" value="ECO:0007669"/>
    <property type="project" value="TreeGrafter"/>
</dbReference>
<dbReference type="Pfam" id="PF13857">
    <property type="entry name" value="Ank_5"/>
    <property type="match status" value="1"/>
</dbReference>
<dbReference type="InterPro" id="IPR003123">
    <property type="entry name" value="VPS9"/>
</dbReference>
<dbReference type="InterPro" id="IPR036770">
    <property type="entry name" value="Ankyrin_rpt-contain_sf"/>
</dbReference>
<feature type="compositionally biased region" description="Polar residues" evidence="2">
    <location>
        <begin position="428"/>
        <end position="438"/>
    </location>
</feature>
<reference evidence="4" key="1">
    <citation type="journal article" date="2020" name="Stud. Mycol.">
        <title>101 Dothideomycetes genomes: a test case for predicting lifestyles and emergence of pathogens.</title>
        <authorList>
            <person name="Haridas S."/>
            <person name="Albert R."/>
            <person name="Binder M."/>
            <person name="Bloem J."/>
            <person name="Labutti K."/>
            <person name="Salamov A."/>
            <person name="Andreopoulos B."/>
            <person name="Baker S."/>
            <person name="Barry K."/>
            <person name="Bills G."/>
            <person name="Bluhm B."/>
            <person name="Cannon C."/>
            <person name="Castanera R."/>
            <person name="Culley D."/>
            <person name="Daum C."/>
            <person name="Ezra D."/>
            <person name="Gonzalez J."/>
            <person name="Henrissat B."/>
            <person name="Kuo A."/>
            <person name="Liang C."/>
            <person name="Lipzen A."/>
            <person name="Lutzoni F."/>
            <person name="Magnuson J."/>
            <person name="Mondo S."/>
            <person name="Nolan M."/>
            <person name="Ohm R."/>
            <person name="Pangilinan J."/>
            <person name="Park H.-J."/>
            <person name="Ramirez L."/>
            <person name="Alfaro M."/>
            <person name="Sun H."/>
            <person name="Tritt A."/>
            <person name="Yoshinaga Y."/>
            <person name="Zwiers L.-H."/>
            <person name="Turgeon B."/>
            <person name="Goodwin S."/>
            <person name="Spatafora J."/>
            <person name="Crous P."/>
            <person name="Grigoriev I."/>
        </authorList>
    </citation>
    <scope>NUCLEOTIDE SEQUENCE</scope>
    <source>
        <strain evidence="4">CBS 130266</strain>
    </source>
</reference>
<dbReference type="Gene3D" id="1.20.1050.80">
    <property type="entry name" value="VPS9 domain"/>
    <property type="match status" value="1"/>
</dbReference>
<dbReference type="FunFam" id="1.25.40.20:FF:000443">
    <property type="entry name" value="Putative vps9 domain protein"/>
    <property type="match status" value="1"/>
</dbReference>
<sequence length="1350" mass="150215">MQPLNPFLRAFFRSSLPSQCSPVHHHILLVPSTDLLLTARDRETHVLYSDLATNEEFLASHVLRVPGGVAPAGPSKDGANTFRENRTKAKQYNTLNGRTVIVKDTFVYSNKGFKTLNQVQLINDTIYYPDAFDAQPWLVYYISKPLIGTVETIKIIPASPDEKSTALTSLFSPLSPRATNGTSSGSHKKKDIQSFSDLLNNFPMIARQMQSGLDRLFKEFGKEFEKPLPALPVDRPTTPISIRRRNSASSMDSLSNSLHSHLSNGTNGHFTSNLDMGEQEEVMRFTLETAVTAAIELFQMVDKQQLSLLAATTELTGTMVERMIEKYITEQVHDNIVFPKLCLLRKPDDIELETRIRQMLDIDISQVGLSVEGGPSAKKELAIRLAKGVDIFKKMGVAGGPQEMTETLLATFKHITLSDQASPPAPQPTTNGETATTSEKGDPMLTINADTLVSLLLIVVIRSGVRHLQARLSYMRHFIFIDDVEMGERGYALSTFEAVLSYLVRDSAGLRRSSRRNKRLWEATKTGNISEMCSILDPDNSQPHEEPATEDSDDYDHAMENFRFPGPSSMGGTTVNSDLPSFVQSTMVFENGASGSLDHIFPFERLPSPPPPPLPVEPRPKLKKRVSVQSRSTSISSGYSITSIADTIMSQASFVEGDTSIETLTQTRTASGESVLMMAIENKQDRSLNYLLNLKSLYTPSNVMEDETNEGTTLLSAAVQTGQRKVADILLDFILDHADSEAMLYSYISRQDTKGRCAAHYLFNYPRLISRIGRLLPWRLKDRNGQTPLFALCRSYDHEDYRWMVDTAIMAAANSQYDGGPLHLDDHVDSKGNTLLHIINDAQLASKLLYHCDSDVNASNDKHFTPLMVASKYGRTDMVRVLFGDPRVDLHAKDLRGLTATELAKDDDVRNRIDDLVLLAAPPAIGARTTTVVRSYFVEDGTIRFIVKSGAQNPNSTITVTTSRRALGDFENLAKWLALEHPASWIPGLQGFPSPFLIPSKPSRSIARDMQLRFDSFLKLLLSHSTFATHEMVWEFFLVPDMDPQMLAERSRIKAETRAEMVRDEYAPITDIREVELFVSHAKDSVRSVHHSTKSVLRRVNRVRLAQNDLYDATNLASNALATLTYLPDQHKRAFSRYSKSLLQTEFNPLTSFYYSTRAISTTITALLTSLNRPTSLISSMTTTQKTIDRHALSLRRSDRWPTSLSLLDETRHRMQRDAQDKMTKSAEELGELGKELRYTQSVVAGELAHWQDERVRWGREACRDLARRMVVAERARLEGMRRALRGAGIVENTGEVGRVSGKAKVPTPRVWAQGTGPPLPPPPPSAMPSTSVSGSSGSSASASSPSRAA</sequence>
<evidence type="ECO:0000313" key="5">
    <source>
        <dbReference type="Proteomes" id="UP000800235"/>
    </source>
</evidence>
<dbReference type="SUPFAM" id="SSF109993">
    <property type="entry name" value="VPS9 domain"/>
    <property type="match status" value="1"/>
</dbReference>
<dbReference type="GO" id="GO:0005085">
    <property type="term" value="F:guanyl-nucleotide exchange factor activity"/>
    <property type="evidence" value="ECO:0007669"/>
    <property type="project" value="TreeGrafter"/>
</dbReference>
<dbReference type="PANTHER" id="PTHR24170">
    <property type="entry name" value="ANKYRIN REPEAT DOMAIN-CONTAINING PROTEIN 27"/>
    <property type="match status" value="1"/>
</dbReference>
<feature type="domain" description="VPS9" evidence="3">
    <location>
        <begin position="346"/>
        <end position="512"/>
    </location>
</feature>
<dbReference type="GO" id="GO:0005886">
    <property type="term" value="C:plasma membrane"/>
    <property type="evidence" value="ECO:0007669"/>
    <property type="project" value="TreeGrafter"/>
</dbReference>
<dbReference type="GO" id="GO:0005770">
    <property type="term" value="C:late endosome"/>
    <property type="evidence" value="ECO:0007669"/>
    <property type="project" value="TreeGrafter"/>
</dbReference>
<dbReference type="InterPro" id="IPR051248">
    <property type="entry name" value="UPF0507/Ank_repeat_27"/>
</dbReference>
<dbReference type="CDD" id="cd06093">
    <property type="entry name" value="PX_domain"/>
    <property type="match status" value="1"/>
</dbReference>
<dbReference type="PROSITE" id="PS51205">
    <property type="entry name" value="VPS9"/>
    <property type="match status" value="1"/>
</dbReference>
<dbReference type="GO" id="GO:0035091">
    <property type="term" value="F:phosphatidylinositol binding"/>
    <property type="evidence" value="ECO:0007669"/>
    <property type="project" value="InterPro"/>
</dbReference>
<feature type="compositionally biased region" description="Pro residues" evidence="2">
    <location>
        <begin position="1318"/>
        <end position="1327"/>
    </location>
</feature>
<keyword evidence="5" id="KW-1185">Reference proteome</keyword>
<evidence type="ECO:0000256" key="1">
    <source>
        <dbReference type="ARBA" id="ARBA00007428"/>
    </source>
</evidence>
<dbReference type="Proteomes" id="UP000800235">
    <property type="component" value="Unassembled WGS sequence"/>
</dbReference>
<feature type="region of interest" description="Disordered" evidence="2">
    <location>
        <begin position="536"/>
        <end position="556"/>
    </location>
</feature>
<feature type="region of interest" description="Disordered" evidence="2">
    <location>
        <begin position="1298"/>
        <end position="1350"/>
    </location>
</feature>
<protein>
    <recommendedName>
        <fullName evidence="3">VPS9 domain-containing protein</fullName>
    </recommendedName>
</protein>
<evidence type="ECO:0000313" key="4">
    <source>
        <dbReference type="EMBL" id="KAF2431070.1"/>
    </source>
</evidence>
<dbReference type="InterPro" id="IPR036871">
    <property type="entry name" value="PX_dom_sf"/>
</dbReference>
<dbReference type="GO" id="GO:0000149">
    <property type="term" value="F:SNARE binding"/>
    <property type="evidence" value="ECO:0007669"/>
    <property type="project" value="TreeGrafter"/>
</dbReference>
<evidence type="ECO:0000256" key="2">
    <source>
        <dbReference type="SAM" id="MobiDB-lite"/>
    </source>
</evidence>
<dbReference type="OrthoDB" id="7464126at2759"/>
<dbReference type="InterPro" id="IPR002110">
    <property type="entry name" value="Ankyrin_rpt"/>
</dbReference>
<evidence type="ECO:0000259" key="3">
    <source>
        <dbReference type="PROSITE" id="PS51205"/>
    </source>
</evidence>
<dbReference type="GO" id="GO:0097422">
    <property type="term" value="C:tubular endosome"/>
    <property type="evidence" value="ECO:0007669"/>
    <property type="project" value="TreeGrafter"/>
</dbReference>
<dbReference type="EMBL" id="MU007034">
    <property type="protein sequence ID" value="KAF2431070.1"/>
    <property type="molecule type" value="Genomic_DNA"/>
</dbReference>
<dbReference type="PANTHER" id="PTHR24170:SF1">
    <property type="entry name" value="DOMAIN PROTEIN, PUTATIVE (AFU_ORTHOLOGUE AFUA_1G09870)-RELATED"/>
    <property type="match status" value="1"/>
</dbReference>
<dbReference type="SUPFAM" id="SSF48403">
    <property type="entry name" value="Ankyrin repeat"/>
    <property type="match status" value="1"/>
</dbReference>
<gene>
    <name evidence="4" type="ORF">EJ08DRAFT_197770</name>
</gene>
<dbReference type="Gene3D" id="1.25.40.20">
    <property type="entry name" value="Ankyrin repeat-containing domain"/>
    <property type="match status" value="2"/>
</dbReference>
<feature type="compositionally biased region" description="Pro residues" evidence="2">
    <location>
        <begin position="607"/>
        <end position="617"/>
    </location>
</feature>
<feature type="compositionally biased region" description="Low complexity" evidence="2">
    <location>
        <begin position="1328"/>
        <end position="1350"/>
    </location>
</feature>
<feature type="region of interest" description="Disordered" evidence="2">
    <location>
        <begin position="418"/>
        <end position="442"/>
    </location>
</feature>
<dbReference type="SMART" id="SM00248">
    <property type="entry name" value="ANK"/>
    <property type="match status" value="4"/>
</dbReference>
<comment type="similarity">
    <text evidence="1">Belongs to the UPF0507 family.</text>
</comment>
<accession>A0A9P4NSX0</accession>
<feature type="region of interest" description="Disordered" evidence="2">
    <location>
        <begin position="606"/>
        <end position="629"/>
    </location>
</feature>
<organism evidence="4 5">
    <name type="scientific">Tothia fuscella</name>
    <dbReference type="NCBI Taxonomy" id="1048955"/>
    <lineage>
        <taxon>Eukaryota</taxon>
        <taxon>Fungi</taxon>
        <taxon>Dikarya</taxon>
        <taxon>Ascomycota</taxon>
        <taxon>Pezizomycotina</taxon>
        <taxon>Dothideomycetes</taxon>
        <taxon>Pleosporomycetidae</taxon>
        <taxon>Venturiales</taxon>
        <taxon>Cylindrosympodiaceae</taxon>
        <taxon>Tothia</taxon>
    </lineage>
</organism>
<dbReference type="GO" id="GO:0005769">
    <property type="term" value="C:early endosome"/>
    <property type="evidence" value="ECO:0007669"/>
    <property type="project" value="TreeGrafter"/>
</dbReference>
<dbReference type="InterPro" id="IPR037191">
    <property type="entry name" value="VPS9_dom_sf"/>
</dbReference>
<name>A0A9P4NSX0_9PEZI</name>
<comment type="caution">
    <text evidence="4">The sequence shown here is derived from an EMBL/GenBank/DDBJ whole genome shotgun (WGS) entry which is preliminary data.</text>
</comment>
<proteinExistence type="inferred from homology"/>
<dbReference type="Pfam" id="PF02204">
    <property type="entry name" value="VPS9"/>
    <property type="match status" value="1"/>
</dbReference>
<dbReference type="SUPFAM" id="SSF64268">
    <property type="entry name" value="PX domain"/>
    <property type="match status" value="1"/>
</dbReference>